<protein>
    <submittedName>
        <fullName evidence="7">Metabotropic glutamate receptor 3-like</fullName>
    </submittedName>
</protein>
<dbReference type="Proteomes" id="UP001152795">
    <property type="component" value="Unassembled WGS sequence"/>
</dbReference>
<comment type="subcellular location">
    <subcellularLocation>
        <location evidence="1">Membrane</location>
        <topology evidence="1">Multi-pass membrane protein</topology>
    </subcellularLocation>
</comment>
<keyword evidence="3" id="KW-1133">Transmembrane helix</keyword>
<dbReference type="InterPro" id="IPR050726">
    <property type="entry name" value="mGluR"/>
</dbReference>
<name>A0A7D9IGV7_PARCT</name>
<dbReference type="InterPro" id="IPR000337">
    <property type="entry name" value="GPCR_3"/>
</dbReference>
<evidence type="ECO:0000313" key="8">
    <source>
        <dbReference type="Proteomes" id="UP001152795"/>
    </source>
</evidence>
<dbReference type="Pfam" id="PF01094">
    <property type="entry name" value="ANF_receptor"/>
    <property type="match status" value="1"/>
</dbReference>
<dbReference type="FunFam" id="3.40.50.2300:FF:000145">
    <property type="entry name" value="Glutamate receptor, metabotropic"/>
    <property type="match status" value="1"/>
</dbReference>
<proteinExistence type="predicted"/>
<dbReference type="PANTHER" id="PTHR24060">
    <property type="entry name" value="METABOTROPIC GLUTAMATE RECEPTOR"/>
    <property type="match status" value="1"/>
</dbReference>
<evidence type="ECO:0000256" key="2">
    <source>
        <dbReference type="ARBA" id="ARBA00022692"/>
    </source>
</evidence>
<dbReference type="AlphaFoldDB" id="A0A7D9IGV7"/>
<evidence type="ECO:0000256" key="5">
    <source>
        <dbReference type="ARBA" id="ARBA00023170"/>
    </source>
</evidence>
<dbReference type="EMBL" id="CACRXK020005219">
    <property type="protein sequence ID" value="CAB4005493.1"/>
    <property type="molecule type" value="Genomic_DNA"/>
</dbReference>
<evidence type="ECO:0000256" key="4">
    <source>
        <dbReference type="ARBA" id="ARBA00023136"/>
    </source>
</evidence>
<keyword evidence="6" id="KW-0325">Glycoprotein</keyword>
<keyword evidence="5 7" id="KW-0675">Receptor</keyword>
<reference evidence="7" key="1">
    <citation type="submission" date="2020-04" db="EMBL/GenBank/DDBJ databases">
        <authorList>
            <person name="Alioto T."/>
            <person name="Alioto T."/>
            <person name="Gomez Garrido J."/>
        </authorList>
    </citation>
    <scope>NUCLEOTIDE SEQUENCE</scope>
    <source>
        <strain evidence="7">A484AB</strain>
    </source>
</reference>
<evidence type="ECO:0000313" key="7">
    <source>
        <dbReference type="EMBL" id="CAB4005493.1"/>
    </source>
</evidence>
<evidence type="ECO:0000256" key="1">
    <source>
        <dbReference type="ARBA" id="ARBA00004141"/>
    </source>
</evidence>
<comment type="caution">
    <text evidence="7">The sequence shown here is derived from an EMBL/GenBank/DDBJ whole genome shotgun (WGS) entry which is preliminary data.</text>
</comment>
<evidence type="ECO:0000256" key="6">
    <source>
        <dbReference type="ARBA" id="ARBA00023180"/>
    </source>
</evidence>
<organism evidence="7 8">
    <name type="scientific">Paramuricea clavata</name>
    <name type="common">Red gorgonian</name>
    <name type="synonym">Violescent sea-whip</name>
    <dbReference type="NCBI Taxonomy" id="317549"/>
    <lineage>
        <taxon>Eukaryota</taxon>
        <taxon>Metazoa</taxon>
        <taxon>Cnidaria</taxon>
        <taxon>Anthozoa</taxon>
        <taxon>Octocorallia</taxon>
        <taxon>Malacalcyonacea</taxon>
        <taxon>Plexauridae</taxon>
        <taxon>Paramuricea</taxon>
    </lineage>
</organism>
<sequence>MWILIFLFSPFAGSTSTTPNPVNSLNISTHGNITLGGLFPIHKEGDKENNCGEFNEIPGYQYMEAMRYAVEKINNRSDLLPGIRLGTIIYDTCRSPTICADRTKDFIQLTLQTASDDQPASGDQLANLAGIIGPFVSGNSKIVGSFLRVFEIPQISYASLSVELSNKDIYNYFFRTVPPDSFFAEALAELLERLGWNYVSLIYSKGTYPETGAQEVEKALAKRHICLAKKHRLARFPKESEYDEAIDKAVKVKEANVVVFVTIQRDSRKLLLAKRRQPQAKRLLIVGSIAWSNRDDITKELGKIADGTITFAHQEGEIKDFENYFRSLNLSNYNANYQGWFHEFWQKQFNCSLNDSTYSLVAKYPTPCTGKESLHKTRMEIAPVRVVINAVNAMAYALHNVQQALCPNTEEICNAMKPLSRTLLQKFLKNVPFPIRRMAGQSNSINITK</sequence>
<dbReference type="GO" id="GO:0016020">
    <property type="term" value="C:membrane"/>
    <property type="evidence" value="ECO:0007669"/>
    <property type="project" value="UniProtKB-SubCell"/>
</dbReference>
<keyword evidence="2" id="KW-0812">Transmembrane</keyword>
<evidence type="ECO:0000256" key="3">
    <source>
        <dbReference type="ARBA" id="ARBA00022989"/>
    </source>
</evidence>
<keyword evidence="8" id="KW-1185">Reference proteome</keyword>
<gene>
    <name evidence="7" type="ORF">PACLA_8A078681</name>
</gene>
<dbReference type="OrthoDB" id="425344at2759"/>
<dbReference type="PRINTS" id="PR00248">
    <property type="entry name" value="GPCRMGR"/>
</dbReference>
<dbReference type="SUPFAM" id="SSF53822">
    <property type="entry name" value="Periplasmic binding protein-like I"/>
    <property type="match status" value="1"/>
</dbReference>
<dbReference type="InterPro" id="IPR028082">
    <property type="entry name" value="Peripla_BP_I"/>
</dbReference>
<accession>A0A7D9IGV7</accession>
<keyword evidence="4" id="KW-0472">Membrane</keyword>
<dbReference type="Gene3D" id="3.40.50.2300">
    <property type="match status" value="2"/>
</dbReference>
<dbReference type="GO" id="GO:0004930">
    <property type="term" value="F:G protein-coupled receptor activity"/>
    <property type="evidence" value="ECO:0007669"/>
    <property type="project" value="InterPro"/>
</dbReference>
<dbReference type="InterPro" id="IPR001828">
    <property type="entry name" value="ANF_lig-bd_rcpt"/>
</dbReference>